<dbReference type="InterPro" id="IPR027417">
    <property type="entry name" value="P-loop_NTPase"/>
</dbReference>
<dbReference type="InterPro" id="IPR047661">
    <property type="entry name" value="IstB"/>
</dbReference>
<dbReference type="Proteomes" id="UP000198611">
    <property type="component" value="Unassembled WGS sequence"/>
</dbReference>
<gene>
    <name evidence="5" type="ORF">SAMN05660831_00054</name>
</gene>
<dbReference type="InterPro" id="IPR003593">
    <property type="entry name" value="AAA+_ATPase"/>
</dbReference>
<dbReference type="GO" id="GO:0005524">
    <property type="term" value="F:ATP binding"/>
    <property type="evidence" value="ECO:0007669"/>
    <property type="project" value="UniProtKB-KW"/>
</dbReference>
<dbReference type="STRING" id="1123397.SAMN05660831_00054"/>
<evidence type="ECO:0000256" key="3">
    <source>
        <dbReference type="ARBA" id="ARBA00022840"/>
    </source>
</evidence>
<evidence type="ECO:0000259" key="4">
    <source>
        <dbReference type="SMART" id="SM00382"/>
    </source>
</evidence>
<dbReference type="AlphaFoldDB" id="A0A1I1N6M5"/>
<reference evidence="5 6" key="1">
    <citation type="submission" date="2016-10" db="EMBL/GenBank/DDBJ databases">
        <authorList>
            <person name="de Groot N.N."/>
        </authorList>
    </citation>
    <scope>NUCLEOTIDE SEQUENCE [LARGE SCALE GENOMIC DNA]</scope>
    <source>
        <strain evidence="5 6">HL3</strain>
    </source>
</reference>
<proteinExistence type="inferred from homology"/>
<dbReference type="Pfam" id="PF01695">
    <property type="entry name" value="IstB_IS21"/>
    <property type="match status" value="1"/>
</dbReference>
<evidence type="ECO:0000256" key="1">
    <source>
        <dbReference type="ARBA" id="ARBA00008059"/>
    </source>
</evidence>
<dbReference type="OrthoDB" id="9773429at2"/>
<evidence type="ECO:0000313" key="5">
    <source>
        <dbReference type="EMBL" id="SFC91128.1"/>
    </source>
</evidence>
<dbReference type="EMBL" id="FOMJ01000001">
    <property type="protein sequence ID" value="SFC91128.1"/>
    <property type="molecule type" value="Genomic_DNA"/>
</dbReference>
<dbReference type="InterPro" id="IPR028350">
    <property type="entry name" value="DNAC/IstB-like"/>
</dbReference>
<keyword evidence="6" id="KW-1185">Reference proteome</keyword>
<evidence type="ECO:0000256" key="2">
    <source>
        <dbReference type="ARBA" id="ARBA00022741"/>
    </source>
</evidence>
<comment type="similarity">
    <text evidence="1">Belongs to the IS21/IS1162 putative ATP-binding protein family.</text>
</comment>
<keyword evidence="3" id="KW-0067">ATP-binding</keyword>
<protein>
    <submittedName>
        <fullName evidence="5">DNA replication protein DnaC</fullName>
    </submittedName>
</protein>
<dbReference type="Gene3D" id="3.40.50.300">
    <property type="entry name" value="P-loop containing nucleotide triphosphate hydrolases"/>
    <property type="match status" value="1"/>
</dbReference>
<dbReference type="PANTHER" id="PTHR30050">
    <property type="entry name" value="CHROMOSOMAL REPLICATION INITIATOR PROTEIN DNAA"/>
    <property type="match status" value="1"/>
</dbReference>
<dbReference type="NCBIfam" id="NF038214">
    <property type="entry name" value="IS21_help_AAA"/>
    <property type="match status" value="1"/>
</dbReference>
<dbReference type="PIRSF" id="PIRSF003073">
    <property type="entry name" value="DNAC_TnpB_IstB"/>
    <property type="match status" value="1"/>
</dbReference>
<dbReference type="CDD" id="cd00009">
    <property type="entry name" value="AAA"/>
    <property type="match status" value="1"/>
</dbReference>
<dbReference type="SMART" id="SM00382">
    <property type="entry name" value="AAA"/>
    <property type="match status" value="1"/>
</dbReference>
<keyword evidence="2" id="KW-0547">Nucleotide-binding</keyword>
<name>A0A1I1N6M5_9GAMM</name>
<dbReference type="SUPFAM" id="SSF52540">
    <property type="entry name" value="P-loop containing nucleoside triphosphate hydrolases"/>
    <property type="match status" value="1"/>
</dbReference>
<organism evidence="5 6">
    <name type="scientific">Thiohalospira halophila DSM 15071</name>
    <dbReference type="NCBI Taxonomy" id="1123397"/>
    <lineage>
        <taxon>Bacteria</taxon>
        <taxon>Pseudomonadati</taxon>
        <taxon>Pseudomonadota</taxon>
        <taxon>Gammaproteobacteria</taxon>
        <taxon>Thiohalospirales</taxon>
        <taxon>Thiohalospiraceae</taxon>
        <taxon>Thiohalospira</taxon>
    </lineage>
</organism>
<dbReference type="RefSeq" id="WP_093426758.1">
    <property type="nucleotide sequence ID" value="NZ_FOMJ01000001.1"/>
</dbReference>
<feature type="domain" description="AAA+ ATPase" evidence="4">
    <location>
        <begin position="100"/>
        <end position="233"/>
    </location>
</feature>
<accession>A0A1I1N6M5</accession>
<sequence length="252" mass="28170">MADAATLPLLLRQLRLASMARHVDDVREQATQQGWGLEQTLATLCEHELAERERRRLERHLKEARLPPGKTLASFDCEVLDKAVRSRLTALATDTTWVTQAHNLLLFGPSGVGKSHMAAAIGHALIEQGLRVRLYAASTLVQELQSAKQELRLSEALGKLDKYDLLVIDDIGYVKRSEAETSVLFELIAHRYEAGSLLITANQPFSAWDTIFPDDMMAVAAIDRLVHHAQVIELGGESYRKRHHTQTYQEGS</sequence>
<dbReference type="InterPro" id="IPR002611">
    <property type="entry name" value="IstB_ATP-bd"/>
</dbReference>
<dbReference type="GO" id="GO:0006260">
    <property type="term" value="P:DNA replication"/>
    <property type="evidence" value="ECO:0007669"/>
    <property type="project" value="TreeGrafter"/>
</dbReference>
<dbReference type="PANTHER" id="PTHR30050:SF4">
    <property type="entry name" value="ATP-BINDING PROTEIN RV3427C IN INSERTION SEQUENCE-RELATED"/>
    <property type="match status" value="1"/>
</dbReference>
<evidence type="ECO:0000313" key="6">
    <source>
        <dbReference type="Proteomes" id="UP000198611"/>
    </source>
</evidence>